<evidence type="ECO:0000256" key="1">
    <source>
        <dbReference type="SAM" id="SignalP"/>
    </source>
</evidence>
<gene>
    <name evidence="2" type="ORF">KP509_12G033800</name>
</gene>
<organism evidence="2 3">
    <name type="scientific">Ceratopteris richardii</name>
    <name type="common">Triangle waterfern</name>
    <dbReference type="NCBI Taxonomy" id="49495"/>
    <lineage>
        <taxon>Eukaryota</taxon>
        <taxon>Viridiplantae</taxon>
        <taxon>Streptophyta</taxon>
        <taxon>Embryophyta</taxon>
        <taxon>Tracheophyta</taxon>
        <taxon>Polypodiopsida</taxon>
        <taxon>Polypodiidae</taxon>
        <taxon>Polypodiales</taxon>
        <taxon>Pteridineae</taxon>
        <taxon>Pteridaceae</taxon>
        <taxon>Parkerioideae</taxon>
        <taxon>Ceratopteris</taxon>
    </lineage>
</organism>
<evidence type="ECO:0008006" key="4">
    <source>
        <dbReference type="Google" id="ProtNLM"/>
    </source>
</evidence>
<comment type="caution">
    <text evidence="2">The sequence shown here is derived from an EMBL/GenBank/DDBJ whole genome shotgun (WGS) entry which is preliminary data.</text>
</comment>
<reference evidence="2" key="1">
    <citation type="submission" date="2021-08" db="EMBL/GenBank/DDBJ databases">
        <title>WGS assembly of Ceratopteris richardii.</title>
        <authorList>
            <person name="Marchant D.B."/>
            <person name="Chen G."/>
            <person name="Jenkins J."/>
            <person name="Shu S."/>
            <person name="Leebens-Mack J."/>
            <person name="Grimwood J."/>
            <person name="Schmutz J."/>
            <person name="Soltis P."/>
            <person name="Soltis D."/>
            <person name="Chen Z.-H."/>
        </authorList>
    </citation>
    <scope>NUCLEOTIDE SEQUENCE</scope>
    <source>
        <strain evidence="2">Whitten #5841</strain>
        <tissue evidence="2">Leaf</tissue>
    </source>
</reference>
<keyword evidence="1" id="KW-0732">Signal</keyword>
<dbReference type="EMBL" id="CM035417">
    <property type="protein sequence ID" value="KAH7422975.1"/>
    <property type="molecule type" value="Genomic_DNA"/>
</dbReference>
<evidence type="ECO:0000313" key="3">
    <source>
        <dbReference type="Proteomes" id="UP000825935"/>
    </source>
</evidence>
<sequence length="65" mass="7411">MIVLTVARVALSLRSIGAALVDYSTSHWLFGLLSPWPRHRFVPHGLAHRPCSGPWRSYASPKHYW</sequence>
<proteinExistence type="predicted"/>
<feature type="chain" id="PRO_5035912719" description="Secreted protein" evidence="1">
    <location>
        <begin position="19"/>
        <end position="65"/>
    </location>
</feature>
<protein>
    <recommendedName>
        <fullName evidence="4">Secreted protein</fullName>
    </recommendedName>
</protein>
<dbReference type="Proteomes" id="UP000825935">
    <property type="component" value="Chromosome 12"/>
</dbReference>
<keyword evidence="3" id="KW-1185">Reference proteome</keyword>
<evidence type="ECO:0000313" key="2">
    <source>
        <dbReference type="EMBL" id="KAH7422975.1"/>
    </source>
</evidence>
<feature type="signal peptide" evidence="1">
    <location>
        <begin position="1"/>
        <end position="18"/>
    </location>
</feature>
<accession>A0A8T2TNG8</accession>
<dbReference type="AlphaFoldDB" id="A0A8T2TNG8"/>
<name>A0A8T2TNG8_CERRI</name>